<sequence length="72" mass="7695">MTAPTPAPRKTKDPLSALVAGVEQMLSELDDDAWQQLVARVRPPADTEPKTEPKAAATDYPASWGYGAKGTK</sequence>
<feature type="compositionally biased region" description="Basic and acidic residues" evidence="1">
    <location>
        <begin position="43"/>
        <end position="53"/>
    </location>
</feature>
<organism evidence="2 3">
    <name type="scientific">Gordonia hongkongensis</name>
    <dbReference type="NCBI Taxonomy" id="1701090"/>
    <lineage>
        <taxon>Bacteria</taxon>
        <taxon>Bacillati</taxon>
        <taxon>Actinomycetota</taxon>
        <taxon>Actinomycetes</taxon>
        <taxon>Mycobacteriales</taxon>
        <taxon>Gordoniaceae</taxon>
        <taxon>Gordonia</taxon>
    </lineage>
</organism>
<protein>
    <submittedName>
        <fullName evidence="2">Uncharacterized protein</fullName>
    </submittedName>
</protein>
<dbReference type="Proteomes" id="UP001152308">
    <property type="component" value="Unassembled WGS sequence"/>
</dbReference>
<evidence type="ECO:0000313" key="2">
    <source>
        <dbReference type="EMBL" id="MDF6101736.1"/>
    </source>
</evidence>
<reference evidence="2" key="1">
    <citation type="journal article" date="2022" name="Data Brief">
        <title>Draft genome sequence data of Gordonia hongkongensis strain EUFUS-Z928 isolated from the octocoral Eunicea fusca.</title>
        <authorList>
            <person name="Sanchez-Suarez J."/>
            <person name="Diaz L."/>
            <person name="Melo-Bolivar J."/>
            <person name="Villamil L."/>
        </authorList>
    </citation>
    <scope>NUCLEOTIDE SEQUENCE</scope>
    <source>
        <strain evidence="2">EUFUS-Z928</strain>
    </source>
</reference>
<dbReference type="EMBL" id="JAKJLQ010000007">
    <property type="protein sequence ID" value="MDF6101736.1"/>
    <property type="molecule type" value="Genomic_DNA"/>
</dbReference>
<comment type="caution">
    <text evidence="2">The sequence shown here is derived from an EMBL/GenBank/DDBJ whole genome shotgun (WGS) entry which is preliminary data.</text>
</comment>
<reference evidence="2" key="2">
    <citation type="submission" date="2022-01" db="EMBL/GenBank/DDBJ databases">
        <authorList>
            <person name="Sanchez-Suarez J."/>
            <person name="Villamil L."/>
            <person name="Diaz L.E."/>
        </authorList>
    </citation>
    <scope>NUCLEOTIDE SEQUENCE</scope>
    <source>
        <strain evidence="2">EUFUS-Z928</strain>
    </source>
</reference>
<gene>
    <name evidence="2" type="ORF">L2299_11780</name>
</gene>
<dbReference type="RefSeq" id="WP_238063736.1">
    <property type="nucleotide sequence ID" value="NZ_JAKJLQ010000007.1"/>
</dbReference>
<proteinExistence type="predicted"/>
<accession>A0ABT6BUW8</accession>
<name>A0ABT6BUW8_9ACTN</name>
<evidence type="ECO:0000256" key="1">
    <source>
        <dbReference type="SAM" id="MobiDB-lite"/>
    </source>
</evidence>
<keyword evidence="3" id="KW-1185">Reference proteome</keyword>
<evidence type="ECO:0000313" key="3">
    <source>
        <dbReference type="Proteomes" id="UP001152308"/>
    </source>
</evidence>
<feature type="region of interest" description="Disordered" evidence="1">
    <location>
        <begin position="43"/>
        <end position="72"/>
    </location>
</feature>
<dbReference type="GeneID" id="77173612"/>